<reference evidence="4 5" key="1">
    <citation type="submission" date="2019-03" db="EMBL/GenBank/DDBJ databases">
        <title>First draft genome of Liparis tanakae, snailfish: a comprehensive survey of snailfish specific genes.</title>
        <authorList>
            <person name="Kim W."/>
            <person name="Song I."/>
            <person name="Jeong J.-H."/>
            <person name="Kim D."/>
            <person name="Kim S."/>
            <person name="Ryu S."/>
            <person name="Song J.Y."/>
            <person name="Lee S.K."/>
        </authorList>
    </citation>
    <scope>NUCLEOTIDE SEQUENCE [LARGE SCALE GENOMIC DNA]</scope>
    <source>
        <tissue evidence="4">Muscle</tissue>
    </source>
</reference>
<accession>A0A4Z2H5A5</accession>
<name>A0A4Z2H5A5_9TELE</name>
<feature type="region of interest" description="Disordered" evidence="1">
    <location>
        <begin position="251"/>
        <end position="286"/>
    </location>
</feature>
<gene>
    <name evidence="4" type="ORF">EYF80_028839</name>
</gene>
<organism evidence="4 5">
    <name type="scientific">Liparis tanakae</name>
    <name type="common">Tanaka's snailfish</name>
    <dbReference type="NCBI Taxonomy" id="230148"/>
    <lineage>
        <taxon>Eukaryota</taxon>
        <taxon>Metazoa</taxon>
        <taxon>Chordata</taxon>
        <taxon>Craniata</taxon>
        <taxon>Vertebrata</taxon>
        <taxon>Euteleostomi</taxon>
        <taxon>Actinopterygii</taxon>
        <taxon>Neopterygii</taxon>
        <taxon>Teleostei</taxon>
        <taxon>Neoteleostei</taxon>
        <taxon>Acanthomorphata</taxon>
        <taxon>Eupercaria</taxon>
        <taxon>Perciformes</taxon>
        <taxon>Cottioidei</taxon>
        <taxon>Cottales</taxon>
        <taxon>Liparidae</taxon>
        <taxon>Liparis</taxon>
    </lineage>
</organism>
<evidence type="ECO:0000313" key="5">
    <source>
        <dbReference type="Proteomes" id="UP000314294"/>
    </source>
</evidence>
<dbReference type="EMBL" id="SRLO01000324">
    <property type="protein sequence ID" value="TNN60959.1"/>
    <property type="molecule type" value="Genomic_DNA"/>
</dbReference>
<dbReference type="Pfam" id="PF25039">
    <property type="entry name" value="BLTP1_M"/>
    <property type="match status" value="1"/>
</dbReference>
<dbReference type="InterPro" id="IPR033616">
    <property type="entry name" value="BLTP1"/>
</dbReference>
<dbReference type="Proteomes" id="UP000314294">
    <property type="component" value="Unassembled WGS sequence"/>
</dbReference>
<feature type="compositionally biased region" description="Low complexity" evidence="1">
    <location>
        <begin position="251"/>
        <end position="260"/>
    </location>
</feature>
<dbReference type="OrthoDB" id="10051416at2759"/>
<feature type="region of interest" description="Disordered" evidence="1">
    <location>
        <begin position="527"/>
        <end position="556"/>
    </location>
</feature>
<dbReference type="GO" id="GO:0048488">
    <property type="term" value="P:synaptic vesicle endocytosis"/>
    <property type="evidence" value="ECO:0007669"/>
    <property type="project" value="TreeGrafter"/>
</dbReference>
<feature type="domain" description="Bridge-like lipid transfer protein family member 1 middle region" evidence="2">
    <location>
        <begin position="277"/>
        <end position="669"/>
    </location>
</feature>
<feature type="domain" description="Bridge-like lipid transfer protein family member 1 C-terminal" evidence="3">
    <location>
        <begin position="676"/>
        <end position="950"/>
    </location>
</feature>
<feature type="domain" description="Bridge-like lipid transfer protein family member 1 C-terminal" evidence="3">
    <location>
        <begin position="974"/>
        <end position="1125"/>
    </location>
</feature>
<dbReference type="PANTHER" id="PTHR31640">
    <property type="entry name" value="TRANSMEMBRANE PROTEIN KIAA1109"/>
    <property type="match status" value="1"/>
</dbReference>
<feature type="compositionally biased region" description="Polar residues" evidence="1">
    <location>
        <begin position="544"/>
        <end position="556"/>
    </location>
</feature>
<feature type="region of interest" description="Disordered" evidence="1">
    <location>
        <begin position="360"/>
        <end position="380"/>
    </location>
</feature>
<evidence type="ECO:0000259" key="2">
    <source>
        <dbReference type="Pfam" id="PF25039"/>
    </source>
</evidence>
<evidence type="ECO:0000313" key="4">
    <source>
        <dbReference type="EMBL" id="TNN60959.1"/>
    </source>
</evidence>
<evidence type="ECO:0000256" key="1">
    <source>
        <dbReference type="SAM" id="MobiDB-lite"/>
    </source>
</evidence>
<dbReference type="GO" id="GO:0098793">
    <property type="term" value="C:presynapse"/>
    <property type="evidence" value="ECO:0007669"/>
    <property type="project" value="GOC"/>
</dbReference>
<dbReference type="PANTHER" id="PTHR31640:SF1">
    <property type="entry name" value="BRIDGE-LIKE LIPID TRANSFER PROTEIN FAMILY MEMBER 1"/>
    <property type="match status" value="1"/>
</dbReference>
<protein>
    <recommendedName>
        <fullName evidence="6">Fragile site-associated protein C-terminal domain-containing protein</fullName>
    </recommendedName>
</protein>
<dbReference type="InterPro" id="IPR056741">
    <property type="entry name" value="BLTP1_M"/>
</dbReference>
<dbReference type="AlphaFoldDB" id="A0A4Z2H5A5"/>
<sequence length="1205" mass="132397">MYPQTCPPPPTGGMCNLPTIPSASDFNTVLSSDQNTLDGTHSQHSTSQDDMAYIEEGNQCPTAVQLADAQVVFKPLLSYTGTQAQDATPLSYKMYFGEHLSFSGNLECLRADIVDSDTSKERKNKRSRRQGLVNLPPLEFKPALLIETFSLNAVVMEKSTSAPQGPTAAPLSFHDLNRRHYNTFHCDFTTACQSISQRVDMALVRLIHQFSTMIDDIKATQTDIKLSRYTAGSASPTPTFKVRPYRHFRSSDFSRSSRGSLNGAGRSGAQTLKSKRGVSRKGSRDVADHMAIQMDDSDSITVSEQSEPSAECWQNMYKLLNFYSLISDPTGILEKSSPENCLADGGRRPSEPLCKVIFENEQQDPSATPNKPAGGRRRSLVSAEPQHVTLIVFGIGMVNRTHLEADIGGLTMEAELKKIHGSFTLKEKMKDILHQKMTETCASAHIGGVNIVLLEGITPDIQTVVKCNIAKSQALYSAQRGLKTNNAAVFKVGAIMINIPQHPATLHSMMVRSSHQLSKQISDLIRQPSNVQPPSREDTPTPQPSEKASSINQTPVEANEFPQLPEGLEKKPIVLKFSAMIDGITIGAALLPSLKAEYKMGRMKSHGMTGAQTSFTFELPNHKLCFQSKVSPVDMSTMPPSASLTLPPVTMSGEYIMEDHDSHSDQGWAPDDFPAKQGNYLQGNYLRCVAEIGSFEHNLTTDLLNHLVFLQKVFMKEVNEVIQKVSGGEQPIPLWNEPDTSTDADKPKILLYSLSLMFKGIQMTATTPSMRAVRFETGLIELELSNRIQCKAQPGGSSSYLKLFGKCQVDLHLALGQIVKHQVYEEAGSDFHQVAYFRTRIGLRNALQEEISSSSDKEAVLITLNRPIVFAQPVAFDRAVLFWLNYKAAYDNWNEQRLALNKDIHMATKEVVDKLPGIQQTSAQAFSTLFLQLTVHDLGICLPITTTSQRGQVPATEGIHSEAGPNTSVGRQKNARKANHSIDFDTGSAMVLTIESTLITACSSESLVSKGHFKNFCLRFAEGFETSWDDWKPEIRGDMVMNACVVPDESSSAGTWTLNVLWKMCGIDVHMDPNIGKRLNALGNTLTSLTGEEDVDDIADLNSVNMADLSDEDEADSMSPTVHMSPGSQFSPRLTLRKRLVNHILGLSPRPQSVSVPADYLNCASPRLRAGSARAQRPVSWACVCSHPRGVKNSSLGCVGNLKKK</sequence>
<proteinExistence type="predicted"/>
<comment type="caution">
    <text evidence="4">The sequence shown here is derived from an EMBL/GenBank/DDBJ whole genome shotgun (WGS) entry which is preliminary data.</text>
</comment>
<evidence type="ECO:0008006" key="6">
    <source>
        <dbReference type="Google" id="ProtNLM"/>
    </source>
</evidence>
<keyword evidence="5" id="KW-1185">Reference proteome</keyword>
<dbReference type="InterPro" id="IPR056742">
    <property type="entry name" value="BLTP1_C"/>
</dbReference>
<dbReference type="Pfam" id="PF25040">
    <property type="entry name" value="BLTP1_C"/>
    <property type="match status" value="2"/>
</dbReference>
<evidence type="ECO:0000259" key="3">
    <source>
        <dbReference type="Pfam" id="PF25040"/>
    </source>
</evidence>